<gene>
    <name evidence="2" type="ORF">ACFLIM_49665</name>
</gene>
<name>A0ABW7AYF7_9ACTN</name>
<protein>
    <submittedName>
        <fullName evidence="2">Helix-turn-helix domain-containing protein</fullName>
    </submittedName>
</protein>
<sequence length="54" mass="5935">MTRGHRLDRFALSAIERGRRRVDVDELVILADLLDVEPAALLAPVTVRVVLVAG</sequence>
<dbReference type="EMBL" id="JBICRM010000082">
    <property type="protein sequence ID" value="MFG1711247.1"/>
    <property type="molecule type" value="Genomic_DNA"/>
</dbReference>
<proteinExistence type="predicted"/>
<dbReference type="Pfam" id="PF01381">
    <property type="entry name" value="HTH_3"/>
    <property type="match status" value="1"/>
</dbReference>
<organism evidence="2 3">
    <name type="scientific">Nonomuraea marmarensis</name>
    <dbReference type="NCBI Taxonomy" id="3351344"/>
    <lineage>
        <taxon>Bacteria</taxon>
        <taxon>Bacillati</taxon>
        <taxon>Actinomycetota</taxon>
        <taxon>Actinomycetes</taxon>
        <taxon>Streptosporangiales</taxon>
        <taxon>Streptosporangiaceae</taxon>
        <taxon>Nonomuraea</taxon>
    </lineage>
</organism>
<keyword evidence="3" id="KW-1185">Reference proteome</keyword>
<comment type="caution">
    <text evidence="2">The sequence shown here is derived from an EMBL/GenBank/DDBJ whole genome shotgun (WGS) entry which is preliminary data.</text>
</comment>
<dbReference type="SUPFAM" id="SSF47413">
    <property type="entry name" value="lambda repressor-like DNA-binding domains"/>
    <property type="match status" value="1"/>
</dbReference>
<dbReference type="Gene3D" id="1.10.260.40">
    <property type="entry name" value="lambda repressor-like DNA-binding domains"/>
    <property type="match status" value="1"/>
</dbReference>
<feature type="domain" description="HTH cro/C1-type" evidence="1">
    <location>
        <begin position="11"/>
        <end position="41"/>
    </location>
</feature>
<evidence type="ECO:0000259" key="1">
    <source>
        <dbReference type="PROSITE" id="PS50943"/>
    </source>
</evidence>
<dbReference type="PROSITE" id="PS50943">
    <property type="entry name" value="HTH_CROC1"/>
    <property type="match status" value="1"/>
</dbReference>
<dbReference type="RefSeq" id="WP_393177840.1">
    <property type="nucleotide sequence ID" value="NZ_JBICRM010000082.1"/>
</dbReference>
<dbReference type="InterPro" id="IPR010982">
    <property type="entry name" value="Lambda_DNA-bd_dom_sf"/>
</dbReference>
<dbReference type="Proteomes" id="UP001603978">
    <property type="component" value="Unassembled WGS sequence"/>
</dbReference>
<evidence type="ECO:0000313" key="2">
    <source>
        <dbReference type="EMBL" id="MFG1711247.1"/>
    </source>
</evidence>
<accession>A0ABW7AYF7</accession>
<reference evidence="2 3" key="1">
    <citation type="submission" date="2024-10" db="EMBL/GenBank/DDBJ databases">
        <authorList>
            <person name="Topkara A.R."/>
            <person name="Saygin H."/>
        </authorList>
    </citation>
    <scope>NUCLEOTIDE SEQUENCE [LARGE SCALE GENOMIC DNA]</scope>
    <source>
        <strain evidence="2 3">M3C6</strain>
    </source>
</reference>
<dbReference type="InterPro" id="IPR001387">
    <property type="entry name" value="Cro/C1-type_HTH"/>
</dbReference>
<dbReference type="CDD" id="cd00093">
    <property type="entry name" value="HTH_XRE"/>
    <property type="match status" value="1"/>
</dbReference>
<evidence type="ECO:0000313" key="3">
    <source>
        <dbReference type="Proteomes" id="UP001603978"/>
    </source>
</evidence>